<reference evidence="2 3" key="1">
    <citation type="journal article" date="2016" name="Mol. Biol. Evol.">
        <title>Comparative Genomics of Early-Diverging Mushroom-Forming Fungi Provides Insights into the Origins of Lignocellulose Decay Capabilities.</title>
        <authorList>
            <person name="Nagy L.G."/>
            <person name="Riley R."/>
            <person name="Tritt A."/>
            <person name="Adam C."/>
            <person name="Daum C."/>
            <person name="Floudas D."/>
            <person name="Sun H."/>
            <person name="Yadav J.S."/>
            <person name="Pangilinan J."/>
            <person name="Larsson K.H."/>
            <person name="Matsuura K."/>
            <person name="Barry K."/>
            <person name="Labutti K."/>
            <person name="Kuo R."/>
            <person name="Ohm R.A."/>
            <person name="Bhattacharya S.S."/>
            <person name="Shirouzu T."/>
            <person name="Yoshinaga Y."/>
            <person name="Martin F.M."/>
            <person name="Grigoriev I.V."/>
            <person name="Hibbett D.S."/>
        </authorList>
    </citation>
    <scope>NUCLEOTIDE SEQUENCE [LARGE SCALE GENOMIC DNA]</scope>
    <source>
        <strain evidence="2 3">L-15889</strain>
    </source>
</reference>
<dbReference type="AlphaFoldDB" id="A0A165PK66"/>
<keyword evidence="2" id="KW-0378">Hydrolase</keyword>
<feature type="domain" description="AB hydrolase-1" evidence="1">
    <location>
        <begin position="459"/>
        <end position="781"/>
    </location>
</feature>
<evidence type="ECO:0000313" key="3">
    <source>
        <dbReference type="Proteomes" id="UP000076727"/>
    </source>
</evidence>
<dbReference type="SUPFAM" id="SSF53474">
    <property type="entry name" value="alpha/beta-Hydrolases"/>
    <property type="match status" value="2"/>
</dbReference>
<protein>
    <submittedName>
        <fullName evidence="2">Alpha/beta-hydrolase</fullName>
    </submittedName>
</protein>
<dbReference type="GO" id="GO:0016020">
    <property type="term" value="C:membrane"/>
    <property type="evidence" value="ECO:0007669"/>
    <property type="project" value="TreeGrafter"/>
</dbReference>
<organism evidence="2 3">
    <name type="scientific">Daedalea quercina L-15889</name>
    <dbReference type="NCBI Taxonomy" id="1314783"/>
    <lineage>
        <taxon>Eukaryota</taxon>
        <taxon>Fungi</taxon>
        <taxon>Dikarya</taxon>
        <taxon>Basidiomycota</taxon>
        <taxon>Agaricomycotina</taxon>
        <taxon>Agaricomycetes</taxon>
        <taxon>Polyporales</taxon>
        <taxon>Fomitopsis</taxon>
    </lineage>
</organism>
<accession>A0A165PK66</accession>
<dbReference type="Proteomes" id="UP000076727">
    <property type="component" value="Unassembled WGS sequence"/>
</dbReference>
<name>A0A165PK66_9APHY</name>
<evidence type="ECO:0000259" key="1">
    <source>
        <dbReference type="Pfam" id="PF12697"/>
    </source>
</evidence>
<sequence length="815" mass="91364">MPLAPIDDQGTHYYYEDTGAPPGSADYTTLVLIHGALIHGASFRTLFPFAPQHNCRLVTLNMRDYPGSTPYTNAELAAMRGPDRDGQRTQLHKRGLEISAFIMWFIRKENIPPFKLVGEKASGGISILGWSWGNTMTLSFVARARELPKEDQEFLETYMRTLVIYELSPHSSLSSTSCFDETHNPMRDQTLTGEQQAAAFLLWVSGYYAHSPLLLDSLASLNREEAEVLLATERVTNPPPQQVPTVQRLTAEEKAATAANHVWARSQIFFQPEIIDMELYRENTRVALQDASIWPRFRVCLVWADMTIGEVLLTSWDIVRHAKMAWPERGRQIEVVRLEGGNHFFSGTSKGDVLSTSVVVNGPTTKNTISFRLRDAASSGCLLPPSSAPTVVLPTTSMGNMTQASCIFAVVKNLYVSPSQQGSLHNKLVMPFATVDEAGSQCYYVDTGAPPNSSSYTTLVLVHGAGFQGSVFERLFPYAAKYDMRLVAVNMRDYSGSTPYSPSEFEDLRSEDVERQAKALRARGLELIAFLRWYISKEDIPPLSQGSSIDGGGISMLGWSWGCKLALSCIARAHELELDDREFLARYMRSLILLDPSPRVFGAPLTTLEDFDFYNPFTDPDLPPEAKIDFFPQWVSEYYSHSPTILYALADQSHGEMYAGFARGSIANPPFHQTPTLLRMSPEERDRVVNKDVLARSHIFWEILDSKVYTTNTRKALYDASVWPKLRVSLLWCDMSLALIVMATWGLLKDYQDWPANGRSIHTVRMKGANHFPQWDQPERTMQLLANVIWTQASDDTPAVVDMQNAEDAITASRL</sequence>
<dbReference type="InterPro" id="IPR000073">
    <property type="entry name" value="AB_hydrolase_1"/>
</dbReference>
<dbReference type="InterPro" id="IPR029058">
    <property type="entry name" value="AB_hydrolase_fold"/>
</dbReference>
<evidence type="ECO:0000313" key="2">
    <source>
        <dbReference type="EMBL" id="KZT68307.1"/>
    </source>
</evidence>
<proteinExistence type="predicted"/>
<gene>
    <name evidence="2" type="ORF">DAEQUDRAFT_738855</name>
</gene>
<dbReference type="PANTHER" id="PTHR43798:SF33">
    <property type="entry name" value="HYDROLASE, PUTATIVE (AFU_ORTHOLOGUE AFUA_2G14860)-RELATED"/>
    <property type="match status" value="1"/>
</dbReference>
<dbReference type="GO" id="GO:0016787">
    <property type="term" value="F:hydrolase activity"/>
    <property type="evidence" value="ECO:0007669"/>
    <property type="project" value="UniProtKB-KW"/>
</dbReference>
<dbReference type="PANTHER" id="PTHR43798">
    <property type="entry name" value="MONOACYLGLYCEROL LIPASE"/>
    <property type="match status" value="1"/>
</dbReference>
<dbReference type="InterPro" id="IPR050266">
    <property type="entry name" value="AB_hydrolase_sf"/>
</dbReference>
<dbReference type="OrthoDB" id="5311491at2759"/>
<dbReference type="Gene3D" id="3.40.50.1820">
    <property type="entry name" value="alpha/beta hydrolase"/>
    <property type="match status" value="2"/>
</dbReference>
<dbReference type="EMBL" id="KV429068">
    <property type="protein sequence ID" value="KZT68307.1"/>
    <property type="molecule type" value="Genomic_DNA"/>
</dbReference>
<keyword evidence="3" id="KW-1185">Reference proteome</keyword>
<dbReference type="Pfam" id="PF12697">
    <property type="entry name" value="Abhydrolase_6"/>
    <property type="match status" value="1"/>
</dbReference>